<dbReference type="AlphaFoldDB" id="C9ZNK5"/>
<name>C9ZNK5_TRYB9</name>
<organism evidence="1 2">
    <name type="scientific">Trypanosoma brucei gambiense (strain MHOM/CI/86/DAL972)</name>
    <dbReference type="NCBI Taxonomy" id="679716"/>
    <lineage>
        <taxon>Eukaryota</taxon>
        <taxon>Discoba</taxon>
        <taxon>Euglenozoa</taxon>
        <taxon>Kinetoplastea</taxon>
        <taxon>Metakinetoplastina</taxon>
        <taxon>Trypanosomatida</taxon>
        <taxon>Trypanosomatidae</taxon>
        <taxon>Trypanosoma</taxon>
    </lineage>
</organism>
<gene>
    <name evidence="1" type="ORF">TbgDal_V1210</name>
</gene>
<evidence type="ECO:0000313" key="2">
    <source>
        <dbReference type="Proteomes" id="UP000002316"/>
    </source>
</evidence>
<reference evidence="2" key="1">
    <citation type="journal article" date="2010" name="PLoS Negl. Trop. Dis.">
        <title>The genome sequence of Trypanosoma brucei gambiense, causative agent of chronic human african trypanosomiasis.</title>
        <authorList>
            <person name="Jackson A.P."/>
            <person name="Sanders M."/>
            <person name="Berry A."/>
            <person name="McQuillan J."/>
            <person name="Aslett M.A."/>
            <person name="Quail M.A."/>
            <person name="Chukualim B."/>
            <person name="Capewell P."/>
            <person name="MacLeod A."/>
            <person name="Melville S.E."/>
            <person name="Gibson W."/>
            <person name="Barry J.D."/>
            <person name="Berriman M."/>
            <person name="Hertz-Fowler C."/>
        </authorList>
    </citation>
    <scope>NUCLEOTIDE SEQUENCE [LARGE SCALE GENOMIC DNA]</scope>
    <source>
        <strain evidence="2">MHOM/CI/86/DAL972</strain>
    </source>
</reference>
<accession>C9ZNK5</accession>
<proteinExistence type="predicted"/>
<protein>
    <submittedName>
        <fullName evidence="1">Uncharacterized protein</fullName>
    </submittedName>
</protein>
<dbReference type="Proteomes" id="UP000002316">
    <property type="component" value="Chromosome 5"/>
</dbReference>
<dbReference type="EMBL" id="FN554968">
    <property type="protein sequence ID" value="CBH10983.1"/>
    <property type="molecule type" value="Genomic_DNA"/>
</dbReference>
<sequence>MIVILFFTSVFLFSSFPPLYLSSHFSVILSCLFTLAALPVFKRPIPVCDTIRQASAGHCSKATRPQVKSIGSDKERKRNIYTYIYIHTHIRKEPGKGVKNEGPKISGEKEK</sequence>
<dbReference type="RefSeq" id="XP_011773270.1">
    <property type="nucleotide sequence ID" value="XM_011774968.1"/>
</dbReference>
<dbReference type="GeneID" id="23861095"/>
<dbReference type="KEGG" id="tbg:TbgDal_V1210"/>
<evidence type="ECO:0000313" key="1">
    <source>
        <dbReference type="EMBL" id="CBH10983.1"/>
    </source>
</evidence>